<protein>
    <recommendedName>
        <fullName evidence="4">Outer membrane protein beta-barrel domain-containing protein</fullName>
    </recommendedName>
</protein>
<comment type="caution">
    <text evidence="2">The sequence shown here is derived from an EMBL/GenBank/DDBJ whole genome shotgun (WGS) entry which is preliminary data.</text>
</comment>
<name>A0A0W0U4R8_9GAMM</name>
<dbReference type="PATRIC" id="fig|45065.4.peg.633"/>
<dbReference type="Proteomes" id="UP000054785">
    <property type="component" value="Unassembled WGS sequence"/>
</dbReference>
<dbReference type="AlphaFoldDB" id="A0A0W0U4R8"/>
<dbReference type="EMBL" id="LNYC01000014">
    <property type="protein sequence ID" value="KTD03043.1"/>
    <property type="molecule type" value="Genomic_DNA"/>
</dbReference>
<dbReference type="RefSeq" id="WP_028385783.1">
    <property type="nucleotide sequence ID" value="NZ_CAAAHN010000002.1"/>
</dbReference>
<feature type="chain" id="PRO_5006913663" description="Outer membrane protein beta-barrel domain-containing protein" evidence="1">
    <location>
        <begin position="26"/>
        <end position="254"/>
    </location>
</feature>
<organism evidence="2 3">
    <name type="scientific">Legionella geestiana</name>
    <dbReference type="NCBI Taxonomy" id="45065"/>
    <lineage>
        <taxon>Bacteria</taxon>
        <taxon>Pseudomonadati</taxon>
        <taxon>Pseudomonadota</taxon>
        <taxon>Gammaproteobacteria</taxon>
        <taxon>Legionellales</taxon>
        <taxon>Legionellaceae</taxon>
        <taxon>Legionella</taxon>
    </lineage>
</organism>
<dbReference type="OrthoDB" id="6555107at2"/>
<evidence type="ECO:0008006" key="4">
    <source>
        <dbReference type="Google" id="ProtNLM"/>
    </source>
</evidence>
<keyword evidence="3" id="KW-1185">Reference proteome</keyword>
<evidence type="ECO:0000256" key="1">
    <source>
        <dbReference type="SAM" id="SignalP"/>
    </source>
</evidence>
<evidence type="ECO:0000313" key="2">
    <source>
        <dbReference type="EMBL" id="KTD03043.1"/>
    </source>
</evidence>
<reference evidence="2 3" key="1">
    <citation type="submission" date="2015-11" db="EMBL/GenBank/DDBJ databases">
        <title>Genomic analysis of 38 Legionella species identifies large and diverse effector repertoires.</title>
        <authorList>
            <person name="Burstein D."/>
            <person name="Amaro F."/>
            <person name="Zusman T."/>
            <person name="Lifshitz Z."/>
            <person name="Cohen O."/>
            <person name="Gilbert J.A."/>
            <person name="Pupko T."/>
            <person name="Shuman H.A."/>
            <person name="Segal G."/>
        </authorList>
    </citation>
    <scope>NUCLEOTIDE SEQUENCE [LARGE SCALE GENOMIC DNA]</scope>
    <source>
        <strain evidence="2 3">ATCC 49504</strain>
    </source>
</reference>
<feature type="signal peptide" evidence="1">
    <location>
        <begin position="1"/>
        <end position="25"/>
    </location>
</feature>
<proteinExistence type="predicted"/>
<keyword evidence="1" id="KW-0732">Signal</keyword>
<sequence length="254" mass="28163">MHGRLTRKRVTTALLSSLLALPAMAEEGVQWQYGVAPYLWMLGLHGTVQAANTRLEVSQSFADIMQKFQGGIMLWLDARRGRFGLFANSMFSVLKDEQTVEGFPVRARNDFGIFSAGASWSLIGDASKPQGLTLDALAGARLTLNDVTLRVADLKAVSNHTWTDPIGGARLRYTFNPQWHVIGEADGGGINGHHSTDVQGWIGYNPKKPWLVDNLTLYLGYRNLNQYYTSGEGRNFFLWDMNIRGPIIGAKAIF</sequence>
<accession>A0A0W0U4R8</accession>
<dbReference type="STRING" id="45065.Lgee_0593"/>
<evidence type="ECO:0000313" key="3">
    <source>
        <dbReference type="Proteomes" id="UP000054785"/>
    </source>
</evidence>
<gene>
    <name evidence="2" type="ORF">Lgee_0593</name>
</gene>